<reference evidence="1" key="1">
    <citation type="submission" date="2019-08" db="EMBL/GenBank/DDBJ databases">
        <authorList>
            <person name="Kucharzyk K."/>
            <person name="Murdoch R.W."/>
            <person name="Higgins S."/>
            <person name="Loffler F."/>
        </authorList>
    </citation>
    <scope>NUCLEOTIDE SEQUENCE</scope>
</reference>
<sequence length="50" mass="5455">MKSEFPIVNIIKSGNGVKIKLLSDIRPDAEAEEAEPTLEDYYLSVFGGAV</sequence>
<comment type="caution">
    <text evidence="1">The sequence shown here is derived from an EMBL/GenBank/DDBJ whole genome shotgun (WGS) entry which is preliminary data.</text>
</comment>
<name>A0A645DTQ5_9ZZZZ</name>
<dbReference type="AlphaFoldDB" id="A0A645DTQ5"/>
<evidence type="ECO:0000313" key="1">
    <source>
        <dbReference type="EMBL" id="MPM92870.1"/>
    </source>
</evidence>
<dbReference type="EMBL" id="VSSQ01039756">
    <property type="protein sequence ID" value="MPM92870.1"/>
    <property type="molecule type" value="Genomic_DNA"/>
</dbReference>
<accession>A0A645DTQ5</accession>
<proteinExistence type="predicted"/>
<organism evidence="1">
    <name type="scientific">bioreactor metagenome</name>
    <dbReference type="NCBI Taxonomy" id="1076179"/>
    <lineage>
        <taxon>unclassified sequences</taxon>
        <taxon>metagenomes</taxon>
        <taxon>ecological metagenomes</taxon>
    </lineage>
</organism>
<protein>
    <submittedName>
        <fullName evidence="1">Uncharacterized protein</fullName>
    </submittedName>
</protein>
<gene>
    <name evidence="1" type="ORF">SDC9_140006</name>
</gene>